<feature type="transmembrane region" description="Helical" evidence="2">
    <location>
        <begin position="38"/>
        <end position="61"/>
    </location>
</feature>
<sequence length="102" mass="10683">MFENIAGKIKSAAQVVCCAGIGLSVLNGIALLAREAVILGLLYIFFGSLIAWVASLCLYGFGQLIENSDRIAGRVGGQEASACPQDKVNPNQSAPDRNDGEL</sequence>
<reference evidence="3" key="2">
    <citation type="journal article" date="2021" name="PeerJ">
        <title>Extensive microbial diversity within the chicken gut microbiome revealed by metagenomics and culture.</title>
        <authorList>
            <person name="Gilroy R."/>
            <person name="Ravi A."/>
            <person name="Getino M."/>
            <person name="Pursley I."/>
            <person name="Horton D.L."/>
            <person name="Alikhan N.F."/>
            <person name="Baker D."/>
            <person name="Gharbi K."/>
            <person name="Hall N."/>
            <person name="Watson M."/>
            <person name="Adriaenssens E.M."/>
            <person name="Foster-Nyarko E."/>
            <person name="Jarju S."/>
            <person name="Secka A."/>
            <person name="Antonio M."/>
            <person name="Oren A."/>
            <person name="Chaudhuri R.R."/>
            <person name="La Ragione R."/>
            <person name="Hildebrand F."/>
            <person name="Pallen M.J."/>
        </authorList>
    </citation>
    <scope>NUCLEOTIDE SEQUENCE</scope>
    <source>
        <strain evidence="3">13361</strain>
    </source>
</reference>
<keyword evidence="2" id="KW-1133">Transmembrane helix</keyword>
<evidence type="ECO:0000313" key="4">
    <source>
        <dbReference type="Proteomes" id="UP000886796"/>
    </source>
</evidence>
<evidence type="ECO:0000256" key="1">
    <source>
        <dbReference type="SAM" id="MobiDB-lite"/>
    </source>
</evidence>
<dbReference type="AlphaFoldDB" id="A0A9D1CME9"/>
<accession>A0A9D1CME9</accession>
<reference evidence="3" key="1">
    <citation type="submission" date="2020-10" db="EMBL/GenBank/DDBJ databases">
        <authorList>
            <person name="Gilroy R."/>
        </authorList>
    </citation>
    <scope>NUCLEOTIDE SEQUENCE</scope>
    <source>
        <strain evidence="3">13361</strain>
    </source>
</reference>
<proteinExistence type="predicted"/>
<dbReference type="EMBL" id="DVFK01000106">
    <property type="protein sequence ID" value="HIQ68345.1"/>
    <property type="molecule type" value="Genomic_DNA"/>
</dbReference>
<name>A0A9D1CME9_9FIRM</name>
<gene>
    <name evidence="3" type="ORF">IAB74_07545</name>
</gene>
<dbReference type="Proteomes" id="UP000886796">
    <property type="component" value="Unassembled WGS sequence"/>
</dbReference>
<protein>
    <submittedName>
        <fullName evidence="3">Uncharacterized protein</fullName>
    </submittedName>
</protein>
<keyword evidence="2" id="KW-0812">Transmembrane</keyword>
<comment type="caution">
    <text evidence="3">The sequence shown here is derived from an EMBL/GenBank/DDBJ whole genome shotgun (WGS) entry which is preliminary data.</text>
</comment>
<organism evidence="3 4">
    <name type="scientific">Candidatus Faecousia excrementigallinarum</name>
    <dbReference type="NCBI Taxonomy" id="2840806"/>
    <lineage>
        <taxon>Bacteria</taxon>
        <taxon>Bacillati</taxon>
        <taxon>Bacillota</taxon>
        <taxon>Clostridia</taxon>
        <taxon>Eubacteriales</taxon>
        <taxon>Oscillospiraceae</taxon>
        <taxon>Faecousia</taxon>
    </lineage>
</organism>
<evidence type="ECO:0000256" key="2">
    <source>
        <dbReference type="SAM" id="Phobius"/>
    </source>
</evidence>
<feature type="transmembrane region" description="Helical" evidence="2">
    <location>
        <begin position="12"/>
        <end position="32"/>
    </location>
</feature>
<evidence type="ECO:0000313" key="3">
    <source>
        <dbReference type="EMBL" id="HIQ68345.1"/>
    </source>
</evidence>
<keyword evidence="2" id="KW-0472">Membrane</keyword>
<feature type="region of interest" description="Disordered" evidence="1">
    <location>
        <begin position="76"/>
        <end position="102"/>
    </location>
</feature>